<dbReference type="SUPFAM" id="SSF52540">
    <property type="entry name" value="P-loop containing nucleoside triphosphate hydrolases"/>
    <property type="match status" value="1"/>
</dbReference>
<gene>
    <name evidence="3" type="primary">dnaI</name>
    <name evidence="3" type="ORF">ACFFJ8_30880</name>
</gene>
<protein>
    <submittedName>
        <fullName evidence="3">Primosomal protein DnaI</fullName>
    </submittedName>
</protein>
<dbReference type="RefSeq" id="WP_204817959.1">
    <property type="nucleotide sequence ID" value="NZ_JANHOF010000002.1"/>
</dbReference>
<dbReference type="EMBL" id="JBHLVF010000047">
    <property type="protein sequence ID" value="MFC0395764.1"/>
    <property type="molecule type" value="Genomic_DNA"/>
</dbReference>
<feature type="domain" description="Primosomal DnaI N-terminal" evidence="2">
    <location>
        <begin position="1"/>
        <end position="89"/>
    </location>
</feature>
<dbReference type="Proteomes" id="UP001589818">
    <property type="component" value="Unassembled WGS sequence"/>
</dbReference>
<evidence type="ECO:0000313" key="4">
    <source>
        <dbReference type="Proteomes" id="UP001589818"/>
    </source>
</evidence>
<organism evidence="3 4">
    <name type="scientific">Paenibacillus mendelii</name>
    <dbReference type="NCBI Taxonomy" id="206163"/>
    <lineage>
        <taxon>Bacteria</taxon>
        <taxon>Bacillati</taxon>
        <taxon>Bacillota</taxon>
        <taxon>Bacilli</taxon>
        <taxon>Bacillales</taxon>
        <taxon>Paenibacillaceae</taxon>
        <taxon>Paenibacillus</taxon>
    </lineage>
</organism>
<evidence type="ECO:0000259" key="1">
    <source>
        <dbReference type="Pfam" id="PF01695"/>
    </source>
</evidence>
<proteinExistence type="predicted"/>
<dbReference type="Pfam" id="PF07319">
    <property type="entry name" value="DnaI_N"/>
    <property type="match status" value="1"/>
</dbReference>
<accession>A0ABV6JIN4</accession>
<comment type="caution">
    <text evidence="3">The sequence shown here is derived from an EMBL/GenBank/DDBJ whole genome shotgun (WGS) entry which is preliminary data.</text>
</comment>
<dbReference type="CDD" id="cd00009">
    <property type="entry name" value="AAA"/>
    <property type="match status" value="1"/>
</dbReference>
<dbReference type="InterPro" id="IPR002611">
    <property type="entry name" value="IstB_ATP-bd"/>
</dbReference>
<evidence type="ECO:0000313" key="3">
    <source>
        <dbReference type="EMBL" id="MFC0395764.1"/>
    </source>
</evidence>
<reference evidence="3 4" key="1">
    <citation type="submission" date="2024-09" db="EMBL/GenBank/DDBJ databases">
        <authorList>
            <person name="Sun Q."/>
            <person name="Mori K."/>
        </authorList>
    </citation>
    <scope>NUCLEOTIDE SEQUENCE [LARGE SCALE GENOMIC DNA]</scope>
    <source>
        <strain evidence="3 4">CCM 4839</strain>
    </source>
</reference>
<evidence type="ECO:0000259" key="2">
    <source>
        <dbReference type="Pfam" id="PF07319"/>
    </source>
</evidence>
<dbReference type="InterPro" id="IPR027417">
    <property type="entry name" value="P-loop_NTPase"/>
</dbReference>
<dbReference type="Pfam" id="PF01695">
    <property type="entry name" value="IstB_IS21"/>
    <property type="match status" value="1"/>
</dbReference>
<feature type="domain" description="IstB-like ATP-binding" evidence="1">
    <location>
        <begin position="168"/>
        <end position="280"/>
    </location>
</feature>
<dbReference type="Gene3D" id="3.40.50.300">
    <property type="entry name" value="P-loop containing nucleotide triphosphate hydrolases"/>
    <property type="match status" value="1"/>
</dbReference>
<dbReference type="PANTHER" id="PTHR30050:SF8">
    <property type="entry name" value="PRIMOSOMAL PROTEIN DNAI"/>
    <property type="match status" value="1"/>
</dbReference>
<dbReference type="PANTHER" id="PTHR30050">
    <property type="entry name" value="CHROMOSOMAL REPLICATION INITIATOR PROTEIN DNAA"/>
    <property type="match status" value="1"/>
</dbReference>
<name>A0ABV6JIN4_9BACL</name>
<dbReference type="InterPro" id="IPR009928">
    <property type="entry name" value="DnaI_N"/>
</dbReference>
<sequence>MESLSALIKQWPTGKNALQEADRMMKELLEDPLVQRLRADNPELDRETIRLNLNRVYQYVKEQRSCSNCPGLDQCPNDFEGHYTLLSCETIGDTVQLNDRKVTCNKLRARQSEEQIRSRVHSFYVDETALSQGYSADEILTNDLKRSKAVMQVLQYIDKTKDSGLQRKGLYLAGSFGTGKTFLMCYMLYELAKVGYTGAIVYMPDFVEDLKTLMHEPGKLKEAVDLMKETDLLIFDDIGAENLNPWARDHVMGAILNYRMNRKPTFYTSNYDLDMLERHFSFTNREGDELHKGQRLMDRVRPYVDTVFVTGHNKRGR</sequence>
<dbReference type="NCBIfam" id="NF006505">
    <property type="entry name" value="PRK08939.1"/>
    <property type="match status" value="1"/>
</dbReference>
<keyword evidence="4" id="KW-1185">Reference proteome</keyword>